<dbReference type="GeneID" id="85437441"/>
<dbReference type="InterPro" id="IPR001878">
    <property type="entry name" value="Znf_CCHC"/>
</dbReference>
<dbReference type="InterPro" id="IPR036875">
    <property type="entry name" value="Znf_CCHC_sf"/>
</dbReference>
<feature type="compositionally biased region" description="Pro residues" evidence="2">
    <location>
        <begin position="162"/>
        <end position="190"/>
    </location>
</feature>
<dbReference type="Proteomes" id="UP001230504">
    <property type="component" value="Unassembled WGS sequence"/>
</dbReference>
<evidence type="ECO:0000313" key="5">
    <source>
        <dbReference type="Proteomes" id="UP001230504"/>
    </source>
</evidence>
<feature type="region of interest" description="Disordered" evidence="2">
    <location>
        <begin position="387"/>
        <end position="407"/>
    </location>
</feature>
<feature type="compositionally biased region" description="Basic and acidic residues" evidence="2">
    <location>
        <begin position="463"/>
        <end position="475"/>
    </location>
</feature>
<feature type="compositionally biased region" description="Basic and acidic residues" evidence="2">
    <location>
        <begin position="585"/>
        <end position="620"/>
    </location>
</feature>
<name>A0AAD8PM99_9PEZI</name>
<evidence type="ECO:0000259" key="3">
    <source>
        <dbReference type="PROSITE" id="PS50158"/>
    </source>
</evidence>
<accession>A0AAD8PM99</accession>
<protein>
    <recommendedName>
        <fullName evidence="3">CCHC-type domain-containing protein</fullName>
    </recommendedName>
</protein>
<feature type="compositionally biased region" description="Pro residues" evidence="2">
    <location>
        <begin position="198"/>
        <end position="208"/>
    </location>
</feature>
<feature type="compositionally biased region" description="Pro residues" evidence="2">
    <location>
        <begin position="232"/>
        <end position="257"/>
    </location>
</feature>
<keyword evidence="1" id="KW-0479">Metal-binding</keyword>
<feature type="compositionally biased region" description="Low complexity" evidence="2">
    <location>
        <begin position="693"/>
        <end position="707"/>
    </location>
</feature>
<dbReference type="AlphaFoldDB" id="A0AAD8PM99"/>
<dbReference type="SUPFAM" id="SSF57756">
    <property type="entry name" value="Retrovirus zinc finger-like domains"/>
    <property type="match status" value="1"/>
</dbReference>
<feature type="compositionally biased region" description="Basic residues" evidence="2">
    <location>
        <begin position="716"/>
        <end position="726"/>
    </location>
</feature>
<feature type="compositionally biased region" description="Basic and acidic residues" evidence="2">
    <location>
        <begin position="556"/>
        <end position="573"/>
    </location>
</feature>
<evidence type="ECO:0000256" key="2">
    <source>
        <dbReference type="SAM" id="MobiDB-lite"/>
    </source>
</evidence>
<feature type="region of interest" description="Disordered" evidence="2">
    <location>
        <begin position="33"/>
        <end position="374"/>
    </location>
</feature>
<dbReference type="PROSITE" id="PS50158">
    <property type="entry name" value="ZF_CCHC"/>
    <property type="match status" value="1"/>
</dbReference>
<proteinExistence type="predicted"/>
<comment type="caution">
    <text evidence="4">The sequence shown here is derived from an EMBL/GenBank/DDBJ whole genome shotgun (WGS) entry which is preliminary data.</text>
</comment>
<feature type="compositionally biased region" description="Pro residues" evidence="2">
    <location>
        <begin position="264"/>
        <end position="284"/>
    </location>
</feature>
<dbReference type="SMART" id="SM00343">
    <property type="entry name" value="ZnF_C2HC"/>
    <property type="match status" value="1"/>
</dbReference>
<dbReference type="GO" id="GO:0003676">
    <property type="term" value="F:nucleic acid binding"/>
    <property type="evidence" value="ECO:0007669"/>
    <property type="project" value="InterPro"/>
</dbReference>
<evidence type="ECO:0000313" key="4">
    <source>
        <dbReference type="EMBL" id="KAK1570266.1"/>
    </source>
</evidence>
<feature type="compositionally biased region" description="Basic residues" evidence="2">
    <location>
        <begin position="293"/>
        <end position="302"/>
    </location>
</feature>
<feature type="compositionally biased region" description="Pro residues" evidence="2">
    <location>
        <begin position="115"/>
        <end position="147"/>
    </location>
</feature>
<keyword evidence="5" id="KW-1185">Reference proteome</keyword>
<feature type="compositionally biased region" description="Basic and acidic residues" evidence="2">
    <location>
        <begin position="49"/>
        <end position="60"/>
    </location>
</feature>
<feature type="region of interest" description="Disordered" evidence="2">
    <location>
        <begin position="459"/>
        <end position="737"/>
    </location>
</feature>
<organism evidence="4 5">
    <name type="scientific">Colletotrichum navitas</name>
    <dbReference type="NCBI Taxonomy" id="681940"/>
    <lineage>
        <taxon>Eukaryota</taxon>
        <taxon>Fungi</taxon>
        <taxon>Dikarya</taxon>
        <taxon>Ascomycota</taxon>
        <taxon>Pezizomycotina</taxon>
        <taxon>Sordariomycetes</taxon>
        <taxon>Hypocreomycetidae</taxon>
        <taxon>Glomerellales</taxon>
        <taxon>Glomerellaceae</taxon>
        <taxon>Colletotrichum</taxon>
        <taxon>Colletotrichum graminicola species complex</taxon>
    </lineage>
</organism>
<feature type="compositionally biased region" description="Basic and acidic residues" evidence="2">
    <location>
        <begin position="317"/>
        <end position="336"/>
    </location>
</feature>
<dbReference type="GO" id="GO:0008270">
    <property type="term" value="F:zinc ion binding"/>
    <property type="evidence" value="ECO:0007669"/>
    <property type="project" value="UniProtKB-KW"/>
</dbReference>
<dbReference type="RefSeq" id="XP_060408407.1">
    <property type="nucleotide sequence ID" value="XM_060553201.1"/>
</dbReference>
<feature type="compositionally biased region" description="Basic residues" evidence="2">
    <location>
        <begin position="649"/>
        <end position="662"/>
    </location>
</feature>
<feature type="domain" description="CCHC-type" evidence="3">
    <location>
        <begin position="17"/>
        <end position="32"/>
    </location>
</feature>
<keyword evidence="1" id="KW-0862">Zinc</keyword>
<sequence>MADHAPGSGPATKEPSCINCGGVGHWAVACPEPVRAKPAGLPRRNTSSSRERGRGSDHQHGGRRPGAVVTKYPAPPTGSPIVTRYGPPPGQPHAPPVPRPPHPYPSYPPSSAAYVPPPPSSYPGYLPYPPPPPPGAYPPPPGPPGPSAPYHYPSPGQYGGPPTGPTGPPPPSYQPPPPYPPSASYPPSYTPPSGYQPVPAPPPPPLPPSGQYSAPYNPITSGGYSPSTYGLPPAPPPYRPQPGPPPPPPSYAQPYGPPASGFGPSPPLLTPPRGSPPGLPPIPPHRNQLSRDRHGRHRQGHNHRPDRSRKNNKHGNPKRDAPQPRQKSDGNKEKQEPAQVVPEPKPLKIASVPSVTTPECRHDNSVSEEGVDDDEVDWMWEAEMIFKETDNAHQPDPIAKPLPGPEDYHDNIMLPPAWNATCMLSEFVTDKNLEEFSRPIRDTKHFASLQLDPVFWRGPFESKPARQEPEPRDSKPVSFKSTRLPGFPSLPPKPPTPENRDYRLVNSRKRTWEETPYKTSRTRSSQDDDRASHRQKRHRGDSHSSYDTTSPHSRRTREDSRPIDRYRSQRLDRDESDPTDALLKSLDDSHDAGPSRRHGGDEKFTTRHDLDRNSSQDARRQGSASSFHEGRAPPLLGTPPPEDNAQRRQASRSRSRSRHSHRPGSGSSHAESRPASRQSAASFASHGTEDSELSALEAELLGIAPKPKGGKESKHGGHGLKFRKRVPKVDSAYGRRW</sequence>
<feature type="compositionally biased region" description="Pro residues" evidence="2">
    <location>
        <begin position="488"/>
        <end position="497"/>
    </location>
</feature>
<reference evidence="4" key="1">
    <citation type="submission" date="2021-06" db="EMBL/GenBank/DDBJ databases">
        <title>Comparative genomics, transcriptomics and evolutionary studies reveal genomic signatures of adaptation to plant cell wall in hemibiotrophic fungi.</title>
        <authorList>
            <consortium name="DOE Joint Genome Institute"/>
            <person name="Baroncelli R."/>
            <person name="Diaz J.F."/>
            <person name="Benocci T."/>
            <person name="Peng M."/>
            <person name="Battaglia E."/>
            <person name="Haridas S."/>
            <person name="Andreopoulos W."/>
            <person name="Labutti K."/>
            <person name="Pangilinan J."/>
            <person name="Floch G.L."/>
            <person name="Makela M.R."/>
            <person name="Henrissat B."/>
            <person name="Grigoriev I.V."/>
            <person name="Crouch J.A."/>
            <person name="De Vries R.P."/>
            <person name="Sukno S.A."/>
            <person name="Thon M.R."/>
        </authorList>
    </citation>
    <scope>NUCLEOTIDE SEQUENCE</scope>
    <source>
        <strain evidence="4">CBS 125086</strain>
    </source>
</reference>
<feature type="compositionally biased region" description="Polar residues" evidence="2">
    <location>
        <begin position="218"/>
        <end position="228"/>
    </location>
</feature>
<feature type="compositionally biased region" description="Pro residues" evidence="2">
    <location>
        <begin position="86"/>
        <end position="108"/>
    </location>
</feature>
<gene>
    <name evidence="4" type="ORF">LY79DRAFT_46895</name>
</gene>
<keyword evidence="1" id="KW-0863">Zinc-finger</keyword>
<evidence type="ECO:0000256" key="1">
    <source>
        <dbReference type="PROSITE-ProRule" id="PRU00047"/>
    </source>
</evidence>
<dbReference type="EMBL" id="JAHLJV010000108">
    <property type="protein sequence ID" value="KAK1570266.1"/>
    <property type="molecule type" value="Genomic_DNA"/>
</dbReference>